<evidence type="ECO:0000313" key="9">
    <source>
        <dbReference type="Proteomes" id="UP000184052"/>
    </source>
</evidence>
<dbReference type="UniPathway" id="UPA00079"/>
<dbReference type="SFLD" id="SFLDG00180">
    <property type="entry name" value="muconate_cycloisomerase"/>
    <property type="match status" value="1"/>
</dbReference>
<organism evidence="8 9">
    <name type="scientific">Dethiosulfatibacter aminovorans DSM 17477</name>
    <dbReference type="NCBI Taxonomy" id="1121476"/>
    <lineage>
        <taxon>Bacteria</taxon>
        <taxon>Bacillati</taxon>
        <taxon>Bacillota</taxon>
        <taxon>Tissierellia</taxon>
        <taxon>Dethiosulfatibacter</taxon>
    </lineage>
</organism>
<dbReference type="SFLD" id="SFLDF00009">
    <property type="entry name" value="o-succinylbenzoate_synthase"/>
    <property type="match status" value="1"/>
</dbReference>
<accession>A0A1M6BZT3</accession>
<keyword evidence="9" id="KW-1185">Reference proteome</keyword>
<dbReference type="STRING" id="1121476.SAMN02745751_00528"/>
<dbReference type="PANTHER" id="PTHR48073">
    <property type="entry name" value="O-SUCCINYLBENZOATE SYNTHASE-RELATED"/>
    <property type="match status" value="1"/>
</dbReference>
<feature type="domain" description="Mandelate racemase/muconate lactonizing enzyme C-terminal" evidence="7">
    <location>
        <begin position="142"/>
        <end position="234"/>
    </location>
</feature>
<evidence type="ECO:0000256" key="3">
    <source>
        <dbReference type="ARBA" id="ARBA00022842"/>
    </source>
</evidence>
<dbReference type="Gene3D" id="3.30.390.10">
    <property type="entry name" value="Enolase-like, N-terminal domain"/>
    <property type="match status" value="1"/>
</dbReference>
<evidence type="ECO:0000256" key="4">
    <source>
        <dbReference type="ARBA" id="ARBA00023239"/>
    </source>
</evidence>
<dbReference type="InterPro" id="IPR010197">
    <property type="entry name" value="OSBS/NAAAR"/>
</dbReference>
<dbReference type="NCBIfam" id="TIGR01928">
    <property type="entry name" value="menC_lowGC_arch"/>
    <property type="match status" value="1"/>
</dbReference>
<sequence>MIIERADIIRVKNPFRFPFETAFTKFVERDALLVKLYSEDTAGYGECKAFFAPLYCPEDNGTALHIISKYLIPEILHKDISGPEEFIEKTSYIRGNNLAVAAVENALWEIKRKKENKSLKTLIGGVYDQVKVGVSLGIEPTIKDLLEKIEKYLGEGYHRTKIKIKPGWDYEVVKEVRKHYPDITLTIDANSAYTLKDIDLFKSFDEFNLKYIEQPLGENDIIDHSVLQKEIETPICLDESIESVEDARQAIELGSCKVINIKSSRCRGIVESIKIHDLCQDHGIPVWCGGMTELGIGRVQNISLASLPNFTLAHDIAASDRYFDKDITIPEVKISKDCTIAVPDETNGVDYEVDEEAIDRMMVERHIFK</sequence>
<keyword evidence="3" id="KW-0460">Magnesium</keyword>
<evidence type="ECO:0000256" key="1">
    <source>
        <dbReference type="ARBA" id="ARBA00001968"/>
    </source>
</evidence>
<dbReference type="GO" id="GO:0016854">
    <property type="term" value="F:racemase and epimerase activity"/>
    <property type="evidence" value="ECO:0007669"/>
    <property type="project" value="UniProtKB-ARBA"/>
</dbReference>
<proteinExistence type="predicted"/>
<dbReference type="Pfam" id="PF13378">
    <property type="entry name" value="MR_MLE_C"/>
    <property type="match status" value="1"/>
</dbReference>
<dbReference type="Proteomes" id="UP000184052">
    <property type="component" value="Unassembled WGS sequence"/>
</dbReference>
<dbReference type="SFLD" id="SFLDS00001">
    <property type="entry name" value="Enolase"/>
    <property type="match status" value="1"/>
</dbReference>
<dbReference type="EMBL" id="FQZL01000005">
    <property type="protein sequence ID" value="SHI54153.1"/>
    <property type="molecule type" value="Genomic_DNA"/>
</dbReference>
<name>A0A1M6BZT3_9FIRM</name>
<dbReference type="SUPFAM" id="SSF54826">
    <property type="entry name" value="Enolase N-terminal domain-like"/>
    <property type="match status" value="1"/>
</dbReference>
<gene>
    <name evidence="8" type="ORF">SAMN02745751_00528</name>
</gene>
<dbReference type="RefSeq" id="WP_073046699.1">
    <property type="nucleotide sequence ID" value="NZ_FQZL01000005.1"/>
</dbReference>
<evidence type="ECO:0000256" key="2">
    <source>
        <dbReference type="ARBA" id="ARBA00022723"/>
    </source>
</evidence>
<dbReference type="GO" id="GO:0043748">
    <property type="term" value="F:O-succinylbenzoate synthase activity"/>
    <property type="evidence" value="ECO:0007669"/>
    <property type="project" value="UniProtKB-EC"/>
</dbReference>
<comment type="cofactor">
    <cofactor evidence="1">
        <name>a divalent metal cation</name>
        <dbReference type="ChEBI" id="CHEBI:60240"/>
    </cofactor>
</comment>
<dbReference type="GO" id="GO:0009234">
    <property type="term" value="P:menaquinone biosynthetic process"/>
    <property type="evidence" value="ECO:0007669"/>
    <property type="project" value="UniProtKB-UniRule"/>
</dbReference>
<keyword evidence="4" id="KW-0456">Lyase</keyword>
<dbReference type="Gene3D" id="3.20.20.120">
    <property type="entry name" value="Enolase-like C-terminal domain"/>
    <property type="match status" value="1"/>
</dbReference>
<dbReference type="GO" id="GO:0046872">
    <property type="term" value="F:metal ion binding"/>
    <property type="evidence" value="ECO:0007669"/>
    <property type="project" value="UniProtKB-KW"/>
</dbReference>
<dbReference type="EC" id="4.2.1.113" evidence="5 6"/>
<dbReference type="CDD" id="cd03317">
    <property type="entry name" value="NAAAR"/>
    <property type="match status" value="1"/>
</dbReference>
<dbReference type="SMART" id="SM00922">
    <property type="entry name" value="MR_MLE"/>
    <property type="match status" value="1"/>
</dbReference>
<evidence type="ECO:0000256" key="6">
    <source>
        <dbReference type="NCBIfam" id="TIGR01928"/>
    </source>
</evidence>
<dbReference type="InterPro" id="IPR036849">
    <property type="entry name" value="Enolase-like_C_sf"/>
</dbReference>
<dbReference type="InterPro" id="IPR013341">
    <property type="entry name" value="Mandelate_racemase_N_dom"/>
</dbReference>
<evidence type="ECO:0000313" key="8">
    <source>
        <dbReference type="EMBL" id="SHI54153.1"/>
    </source>
</evidence>
<dbReference type="InterPro" id="IPR029065">
    <property type="entry name" value="Enolase_C-like"/>
</dbReference>
<dbReference type="Pfam" id="PF02746">
    <property type="entry name" value="MR_MLE_N"/>
    <property type="match status" value="1"/>
</dbReference>
<dbReference type="UniPathway" id="UPA01057">
    <property type="reaction ID" value="UER00165"/>
</dbReference>
<dbReference type="PANTHER" id="PTHR48073:SF5">
    <property type="entry name" value="O-SUCCINYLBENZOATE SYNTHASE"/>
    <property type="match status" value="1"/>
</dbReference>
<dbReference type="InterPro" id="IPR013342">
    <property type="entry name" value="Mandelate_racemase_C"/>
</dbReference>
<protein>
    <recommendedName>
        <fullName evidence="5 6">o-succinylbenzoate synthase</fullName>
        <ecNumber evidence="5 6">4.2.1.113</ecNumber>
    </recommendedName>
</protein>
<keyword evidence="2" id="KW-0479">Metal-binding</keyword>
<evidence type="ECO:0000259" key="7">
    <source>
        <dbReference type="SMART" id="SM00922"/>
    </source>
</evidence>
<dbReference type="InterPro" id="IPR029017">
    <property type="entry name" value="Enolase-like_N"/>
</dbReference>
<reference evidence="8 9" key="1">
    <citation type="submission" date="2016-11" db="EMBL/GenBank/DDBJ databases">
        <authorList>
            <person name="Jaros S."/>
            <person name="Januszkiewicz K."/>
            <person name="Wedrychowicz H."/>
        </authorList>
    </citation>
    <scope>NUCLEOTIDE SEQUENCE [LARGE SCALE GENOMIC DNA]</scope>
    <source>
        <strain evidence="8 9">DSM 17477</strain>
    </source>
</reference>
<dbReference type="AlphaFoldDB" id="A0A1M6BZT3"/>
<evidence type="ECO:0000256" key="5">
    <source>
        <dbReference type="ARBA" id="ARBA00029491"/>
    </source>
</evidence>
<dbReference type="SUPFAM" id="SSF51604">
    <property type="entry name" value="Enolase C-terminal domain-like"/>
    <property type="match status" value="1"/>
</dbReference>
<dbReference type="OrthoDB" id="9775391at2"/>